<keyword evidence="2" id="KW-0808">Transferase</keyword>
<keyword evidence="3" id="KW-0548">Nucleotidyltransferase</keyword>
<name>A0AAT9H812_9VIRU</name>
<feature type="region of interest" description="Disordered" evidence="4">
    <location>
        <begin position="755"/>
        <end position="783"/>
    </location>
</feature>
<sequence length="885" mass="97492">MRATIHAAPISGGTYASPAPKTQRVPSYTSSKTRFPETYKELYKWIKEEIHKDHLPSRYDYGIPKRSRSKERRVDCYQTRLVQLDKQFLAFASAWTHAYGEIRFCTYGTKNYGKLAKFIKFLGAFLRGGIVHVKNACHYWRALALGDKDKAQCPLPCLARQSTTSPEGLFVASTLARAISLPTDHLQASAVQEAIDRWTGLYEKLEDGLEEKLEEYTYQLLSSLASNSTESASALAPLVAPKACLETPSSKGGCIKAIRELHERAQRCMFDVANPSPIEPSLGLARGVRGRGMHRLNLEHLARIDRGSRRKLQATTPLAAFQTARFYASRMAPACQEVDPITLLPDRLRRRTVKPIAIEELGQKVRVASLHPAALAHFSRGMAQRTMPLLKRCRVFRKVLYGDTVRVRGVRFARLYSADLTAASDYISHSIGQAVLRGIARALGVKGVTEKALMACLGPMEVLDPRLGRIVPTRSGAHMGLGTTWTVLCILNHWAASNAGPPSSFAICGDDLVAAWTEHQVAIYNESIRRLGLVSNSSKSYYGERGVFCERLMVPEKPGSFVSISMPRLAEITFARGSPDGETREVLAKYLKGSLLKPTRRTIETALAQSRGSRVEAPVASGGYGGRPNEVTAACLLQQYLTRGPLRDHSTPPEVSQLVQRLSPTASRTPRKGAVRLDEAVISSRCCLREAQVGKGIVPPIHKANMKIRDYKCKGRIQAGRKALEQANVLLRQSGNNLPPSAPQMGNAPRLPKAGSVFGGTGSSRSLPIPSAPQKGNAPRLPKAGSVFGKRKVIIDYFDGLLKHSPYVTWKVKARCRRNLHSLLFSNRASMAYLLEEVTRSKPSSFTTEQELRAVLIELDLYTRPTSQNGAQGSCRWEKSASPKG</sequence>
<evidence type="ECO:0000256" key="3">
    <source>
        <dbReference type="ARBA" id="ARBA00022695"/>
    </source>
</evidence>
<accession>A0AAT9H812</accession>
<evidence type="ECO:0000256" key="1">
    <source>
        <dbReference type="ARBA" id="ARBA00022484"/>
    </source>
</evidence>
<dbReference type="SUPFAM" id="SSF56672">
    <property type="entry name" value="DNA/RNA polymerases"/>
    <property type="match status" value="1"/>
</dbReference>
<dbReference type="InterPro" id="IPR043502">
    <property type="entry name" value="DNA/RNA_pol_sf"/>
</dbReference>
<dbReference type="GO" id="GO:0003968">
    <property type="term" value="F:RNA-directed RNA polymerase activity"/>
    <property type="evidence" value="ECO:0007669"/>
    <property type="project" value="UniProtKB-KW"/>
</dbReference>
<protein>
    <submittedName>
        <fullName evidence="5">RNA-dependent RNA polymerase</fullName>
    </submittedName>
</protein>
<evidence type="ECO:0000256" key="4">
    <source>
        <dbReference type="SAM" id="MobiDB-lite"/>
    </source>
</evidence>
<reference evidence="5" key="1">
    <citation type="submission" date="2024-05" db="EMBL/GenBank/DDBJ databases">
        <title>New lineages of RNA viruses from clinical isolates of Rhizopus microsporus revealed by fragmented and primer-ligated dsRNA sequencing (FLDS) analysis.</title>
        <authorList>
            <person name="Sadiyah W."/>
            <person name="Zhao Y."/>
            <person name="Chiba Y."/>
            <person name="Kondo H."/>
            <person name="Suzuki N."/>
            <person name="Ban S."/>
            <person name="Yaguchi T."/>
            <person name="Urayama S."/>
            <person name="Hagiwara D."/>
        </authorList>
    </citation>
    <scope>NUCLEOTIDE SEQUENCE</scope>
    <source>
        <strain evidence="5">RmNV2-IFM56170</strain>
    </source>
</reference>
<dbReference type="EMBL" id="LC818064">
    <property type="protein sequence ID" value="BFM51657.1"/>
    <property type="molecule type" value="Genomic_RNA"/>
</dbReference>
<gene>
    <name evidence="5" type="primary">RdRp</name>
</gene>
<proteinExistence type="predicted"/>
<organism evidence="5">
    <name type="scientific">Rhizopus microsporus narnavirus 2</name>
    <dbReference type="NCBI Taxonomy" id="3156533"/>
    <lineage>
        <taxon>Viruses</taxon>
        <taxon>Riboviria</taxon>
        <taxon>Orthornavirae</taxon>
        <taxon>Lenarviricota</taxon>
        <taxon>Amabiliviricetes</taxon>
        <taxon>Wolframvirales</taxon>
        <taxon>Narnaviridae</taxon>
        <taxon>Narnavirus</taxon>
    </lineage>
</organism>
<evidence type="ECO:0000313" key="5">
    <source>
        <dbReference type="EMBL" id="BFM51657.1"/>
    </source>
</evidence>
<evidence type="ECO:0000256" key="2">
    <source>
        <dbReference type="ARBA" id="ARBA00022679"/>
    </source>
</evidence>
<keyword evidence="1 5" id="KW-0696">RNA-directed RNA polymerase</keyword>